<evidence type="ECO:0000256" key="1">
    <source>
        <dbReference type="ARBA" id="ARBA00008390"/>
    </source>
</evidence>
<keyword evidence="6" id="KW-1185">Reference proteome</keyword>
<gene>
    <name evidence="5" type="ORF">EVEC_LOCUS9691</name>
</gene>
<organism evidence="7">
    <name type="scientific">Enterobius vermicularis</name>
    <name type="common">Human pinworm</name>
    <dbReference type="NCBI Taxonomy" id="51028"/>
    <lineage>
        <taxon>Eukaryota</taxon>
        <taxon>Metazoa</taxon>
        <taxon>Ecdysozoa</taxon>
        <taxon>Nematoda</taxon>
        <taxon>Chromadorea</taxon>
        <taxon>Rhabditida</taxon>
        <taxon>Spirurina</taxon>
        <taxon>Oxyuridomorpha</taxon>
        <taxon>Oxyuroidea</taxon>
        <taxon>Oxyuridae</taxon>
        <taxon>Enterobius</taxon>
    </lineage>
</organism>
<evidence type="ECO:0000259" key="4">
    <source>
        <dbReference type="PROSITE" id="PS00214"/>
    </source>
</evidence>
<dbReference type="PRINTS" id="PR00178">
    <property type="entry name" value="FATTYACIDBP"/>
</dbReference>
<name>A0A0N4VHP5_ENTVE</name>
<feature type="domain" description="Cytosolic fatty-acid binding proteins" evidence="4">
    <location>
        <begin position="7"/>
        <end position="24"/>
    </location>
</feature>
<evidence type="ECO:0000313" key="5">
    <source>
        <dbReference type="EMBL" id="VDD94940.1"/>
    </source>
</evidence>
<dbReference type="Proteomes" id="UP000274131">
    <property type="component" value="Unassembled WGS sequence"/>
</dbReference>
<dbReference type="InterPro" id="IPR012674">
    <property type="entry name" value="Calycin"/>
</dbReference>
<dbReference type="SUPFAM" id="SSF50814">
    <property type="entry name" value="Lipocalins"/>
    <property type="match status" value="1"/>
</dbReference>
<keyword evidence="2" id="KW-0446">Lipid-binding</keyword>
<dbReference type="PANTHER" id="PTHR11955">
    <property type="entry name" value="FATTY ACID BINDING PROTEIN"/>
    <property type="match status" value="1"/>
</dbReference>
<evidence type="ECO:0000256" key="2">
    <source>
        <dbReference type="ARBA" id="ARBA00023121"/>
    </source>
</evidence>
<dbReference type="InterPro" id="IPR031259">
    <property type="entry name" value="ILBP"/>
</dbReference>
<reference evidence="7" key="1">
    <citation type="submission" date="2017-02" db="UniProtKB">
        <authorList>
            <consortium name="WormBaseParasite"/>
        </authorList>
    </citation>
    <scope>IDENTIFICATION</scope>
</reference>
<proteinExistence type="inferred from homology"/>
<sequence length="142" mass="16211">MESKFVGDWDLISSENFDDYLADVGVGYLQRMMANTVVPIISISVKDDEWEIKTISAIRTIVFQFKLEEKFEHTTPDGREAVSIVHKIDGDKLEQIQNGKEDNAVGSRIVRYVDDDDHYIVELTAMKPGAVIARRVHQRRVS</sequence>
<dbReference type="OrthoDB" id="354351at2759"/>
<dbReference type="STRING" id="51028.A0A0N4VHP5"/>
<dbReference type="Pfam" id="PF00061">
    <property type="entry name" value="Lipocalin"/>
    <property type="match status" value="1"/>
</dbReference>
<protein>
    <submittedName>
        <fullName evidence="7">FABP domain-containing protein</fullName>
    </submittedName>
</protein>
<reference evidence="5 6" key="2">
    <citation type="submission" date="2018-10" db="EMBL/GenBank/DDBJ databases">
        <authorList>
            <consortium name="Pathogen Informatics"/>
        </authorList>
    </citation>
    <scope>NUCLEOTIDE SEQUENCE [LARGE SCALE GENOMIC DNA]</scope>
</reference>
<dbReference type="Gene3D" id="2.40.128.20">
    <property type="match status" value="1"/>
</dbReference>
<dbReference type="InterPro" id="IPR000463">
    <property type="entry name" value="Fatty_acid-bd"/>
</dbReference>
<evidence type="ECO:0000313" key="6">
    <source>
        <dbReference type="Proteomes" id="UP000274131"/>
    </source>
</evidence>
<dbReference type="AlphaFoldDB" id="A0A0N4VHP5"/>
<dbReference type="WBParaSite" id="EVEC_0001034601-mRNA-1">
    <property type="protein sequence ID" value="EVEC_0001034601-mRNA-1"/>
    <property type="gene ID" value="EVEC_0001034601"/>
</dbReference>
<accession>A0A0N4VHP5</accession>
<dbReference type="CDD" id="cd00742">
    <property type="entry name" value="FABP"/>
    <property type="match status" value="1"/>
</dbReference>
<evidence type="ECO:0000313" key="7">
    <source>
        <dbReference type="WBParaSite" id="EVEC_0001034601-mRNA-1"/>
    </source>
</evidence>
<keyword evidence="3" id="KW-0813">Transport</keyword>
<evidence type="ECO:0000256" key="3">
    <source>
        <dbReference type="RuleBase" id="RU003696"/>
    </source>
</evidence>
<dbReference type="EMBL" id="UXUI01010229">
    <property type="protein sequence ID" value="VDD94940.1"/>
    <property type="molecule type" value="Genomic_DNA"/>
</dbReference>
<dbReference type="GO" id="GO:0008289">
    <property type="term" value="F:lipid binding"/>
    <property type="evidence" value="ECO:0007669"/>
    <property type="project" value="UniProtKB-KW"/>
</dbReference>
<dbReference type="InterPro" id="IPR000566">
    <property type="entry name" value="Lipocln_cytosolic_FA-bd_dom"/>
</dbReference>
<dbReference type="PROSITE" id="PS00214">
    <property type="entry name" value="FABP"/>
    <property type="match status" value="1"/>
</dbReference>
<comment type="similarity">
    <text evidence="1 3">Belongs to the calycin superfamily. Fatty-acid binding protein (FABP) family.</text>
</comment>